<reference evidence="5" key="1">
    <citation type="submission" date="2015-09" db="EMBL/GenBank/DDBJ databases">
        <authorList>
            <consortium name="Pathogen Informatics"/>
        </authorList>
    </citation>
    <scope>NUCLEOTIDE SEQUENCE [LARGE SCALE GENOMIC DNA]</scope>
    <source>
        <strain evidence="5">Lake Konstanz</strain>
    </source>
</reference>
<organism evidence="4 5">
    <name type="scientific">Bodo saltans</name>
    <name type="common">Flagellated protozoan</name>
    <dbReference type="NCBI Taxonomy" id="75058"/>
    <lineage>
        <taxon>Eukaryota</taxon>
        <taxon>Discoba</taxon>
        <taxon>Euglenozoa</taxon>
        <taxon>Kinetoplastea</taxon>
        <taxon>Metakinetoplastina</taxon>
        <taxon>Eubodonida</taxon>
        <taxon>Bodonidae</taxon>
        <taxon>Bodo</taxon>
    </lineage>
</organism>
<name>A0A0S4JGV2_BODSA</name>
<dbReference type="PANTHER" id="PTHR23048:SF0">
    <property type="entry name" value="CALMODULIN LIKE 3"/>
    <property type="match status" value="1"/>
</dbReference>
<dbReference type="PROSITE" id="PS00018">
    <property type="entry name" value="EF_HAND_1"/>
    <property type="match status" value="2"/>
</dbReference>
<dbReference type="AlphaFoldDB" id="A0A0S4JGV2"/>
<feature type="domain" description="EF-hand" evidence="3">
    <location>
        <begin position="123"/>
        <end position="155"/>
    </location>
</feature>
<accession>A0A0S4JGV2</accession>
<protein>
    <submittedName>
        <fullName evidence="4">Ca2+-binding protein, putative</fullName>
    </submittedName>
</protein>
<evidence type="ECO:0000256" key="2">
    <source>
        <dbReference type="ARBA" id="ARBA00022837"/>
    </source>
</evidence>
<dbReference type="Pfam" id="PF13833">
    <property type="entry name" value="EF-hand_8"/>
    <property type="match status" value="1"/>
</dbReference>
<dbReference type="InterPro" id="IPR002048">
    <property type="entry name" value="EF_hand_dom"/>
</dbReference>
<dbReference type="GO" id="GO:0016460">
    <property type="term" value="C:myosin II complex"/>
    <property type="evidence" value="ECO:0007669"/>
    <property type="project" value="TreeGrafter"/>
</dbReference>
<dbReference type="EMBL" id="CYKH01001563">
    <property type="protein sequence ID" value="CUG87644.1"/>
    <property type="molecule type" value="Genomic_DNA"/>
</dbReference>
<keyword evidence="2" id="KW-0106">Calcium</keyword>
<evidence type="ECO:0000259" key="3">
    <source>
        <dbReference type="PROSITE" id="PS50222"/>
    </source>
</evidence>
<dbReference type="InterPro" id="IPR018247">
    <property type="entry name" value="EF_Hand_1_Ca_BS"/>
</dbReference>
<dbReference type="Pfam" id="PF13499">
    <property type="entry name" value="EF-hand_7"/>
    <property type="match status" value="1"/>
</dbReference>
<dbReference type="GO" id="GO:0005509">
    <property type="term" value="F:calcium ion binding"/>
    <property type="evidence" value="ECO:0007669"/>
    <property type="project" value="InterPro"/>
</dbReference>
<dbReference type="Gene3D" id="1.10.238.10">
    <property type="entry name" value="EF-hand"/>
    <property type="match status" value="1"/>
</dbReference>
<feature type="domain" description="EF-hand" evidence="3">
    <location>
        <begin position="47"/>
        <end position="82"/>
    </location>
</feature>
<dbReference type="InterPro" id="IPR011992">
    <property type="entry name" value="EF-hand-dom_pair"/>
</dbReference>
<dbReference type="InterPro" id="IPR050230">
    <property type="entry name" value="CALM/Myosin/TropC-like"/>
</dbReference>
<dbReference type="FunFam" id="1.10.238.10:FF:000178">
    <property type="entry name" value="Calmodulin-2 A"/>
    <property type="match status" value="1"/>
</dbReference>
<dbReference type="VEuPathDB" id="TriTrypDB:BSAL_11245"/>
<evidence type="ECO:0000313" key="5">
    <source>
        <dbReference type="Proteomes" id="UP000051952"/>
    </source>
</evidence>
<dbReference type="CDD" id="cd00051">
    <property type="entry name" value="EFh"/>
    <property type="match status" value="1"/>
</dbReference>
<evidence type="ECO:0000256" key="1">
    <source>
        <dbReference type="ARBA" id="ARBA00022737"/>
    </source>
</evidence>
<feature type="domain" description="EF-hand" evidence="3">
    <location>
        <begin position="11"/>
        <end position="46"/>
    </location>
</feature>
<dbReference type="PANTHER" id="PTHR23048">
    <property type="entry name" value="MYOSIN LIGHT CHAIN 1, 3"/>
    <property type="match status" value="1"/>
</dbReference>
<dbReference type="SUPFAM" id="SSF47473">
    <property type="entry name" value="EF-hand"/>
    <property type="match status" value="1"/>
</dbReference>
<sequence length="155" mass="17434">MSSIQHHLSEEELAEFREIFDLVDEDKGGSISRAELKKLMITLRLKPTEEELDAMMKEVDSDGSGDIDFNEFVTVMSRRVQADYTPEQLRSAFKVFETDTVPPGYVSTEILEHALTTYGSDKLAPEEAAELLATVDPESTGKINYMEFINMMSGN</sequence>
<evidence type="ECO:0000313" key="4">
    <source>
        <dbReference type="EMBL" id="CUG87644.1"/>
    </source>
</evidence>
<dbReference type="OrthoDB" id="26525at2759"/>
<dbReference type="Proteomes" id="UP000051952">
    <property type="component" value="Unassembled WGS sequence"/>
</dbReference>
<gene>
    <name evidence="4" type="ORF">BSAL_11245</name>
</gene>
<keyword evidence="1" id="KW-0677">Repeat</keyword>
<dbReference type="OMA" id="FPQFATM"/>
<dbReference type="PROSITE" id="PS50222">
    <property type="entry name" value="EF_HAND_2"/>
    <property type="match status" value="3"/>
</dbReference>
<proteinExistence type="predicted"/>
<keyword evidence="5" id="KW-1185">Reference proteome</keyword>
<dbReference type="SMART" id="SM00054">
    <property type="entry name" value="EFh"/>
    <property type="match status" value="3"/>
</dbReference>